<dbReference type="Pfam" id="PF02738">
    <property type="entry name" value="MoCoBD_1"/>
    <property type="match status" value="1"/>
</dbReference>
<evidence type="ECO:0000256" key="6">
    <source>
        <dbReference type="ARBA" id="ARBA00022723"/>
    </source>
</evidence>
<comment type="cofactor">
    <cofactor evidence="2">
        <name>FAD</name>
        <dbReference type="ChEBI" id="CHEBI:57692"/>
    </cofactor>
</comment>
<dbReference type="InterPro" id="IPR046867">
    <property type="entry name" value="AldOxase/xan_DH_MoCoBD2"/>
</dbReference>
<reference evidence="13" key="1">
    <citation type="submission" date="2024-07" db="EMBL/GenBank/DDBJ databases">
        <title>Genome Analysis of a Potential Novel Vibrio Species Secreting pH- and Thermo-stable Alginate Lyase and its Application in Producing Alginate Oligosaccharides.</title>
        <authorList>
            <person name="Huang H."/>
            <person name="Bao K."/>
        </authorList>
    </citation>
    <scope>NUCLEOTIDE SEQUENCE</scope>
    <source>
        <strain evidence="13">HB236076</strain>
        <plasmid evidence="13">p-HB236076</plasmid>
    </source>
</reference>
<comment type="similarity">
    <text evidence="3">Belongs to the xanthine dehydrogenase family.</text>
</comment>
<keyword evidence="8" id="KW-0408">Iron</keyword>
<accession>A0AB39HIX2</accession>
<dbReference type="FunFam" id="3.30.365.10:FF:000002">
    <property type="entry name" value="Xanthine dehydrogenase oxidase"/>
    <property type="match status" value="1"/>
</dbReference>
<keyword evidence="4" id="KW-0500">Molybdenum</keyword>
<keyword evidence="9" id="KW-0411">Iron-sulfur</keyword>
<dbReference type="RefSeq" id="WP_306099464.1">
    <property type="nucleotide sequence ID" value="NZ_CP162602.1"/>
</dbReference>
<evidence type="ECO:0000313" key="13">
    <source>
        <dbReference type="EMBL" id="XDK26560.1"/>
    </source>
</evidence>
<comment type="cofactor">
    <cofactor evidence="1">
        <name>Mo-molybdopterin</name>
        <dbReference type="ChEBI" id="CHEBI:71302"/>
    </cofactor>
</comment>
<keyword evidence="13" id="KW-0614">Plasmid</keyword>
<dbReference type="AlphaFoldDB" id="A0AB39HIX2"/>
<dbReference type="InterPro" id="IPR036856">
    <property type="entry name" value="Ald_Oxase/Xan_DH_a/b_sf"/>
</dbReference>
<evidence type="ECO:0000256" key="2">
    <source>
        <dbReference type="ARBA" id="ARBA00001974"/>
    </source>
</evidence>
<evidence type="ECO:0000256" key="9">
    <source>
        <dbReference type="ARBA" id="ARBA00023014"/>
    </source>
</evidence>
<evidence type="ECO:0000256" key="1">
    <source>
        <dbReference type="ARBA" id="ARBA00001924"/>
    </source>
</evidence>
<dbReference type="InterPro" id="IPR014309">
    <property type="entry name" value="Xanthine_DH_Mopterin-bd_su"/>
</dbReference>
<feature type="domain" description="Aldehyde oxidase/xanthine dehydrogenase a/b hammerhead" evidence="12">
    <location>
        <begin position="33"/>
        <end position="141"/>
    </location>
</feature>
<evidence type="ECO:0000256" key="3">
    <source>
        <dbReference type="ARBA" id="ARBA00006849"/>
    </source>
</evidence>
<dbReference type="GO" id="GO:0004854">
    <property type="term" value="F:xanthine dehydrogenase activity"/>
    <property type="evidence" value="ECO:0007669"/>
    <property type="project" value="UniProtKB-EC"/>
</dbReference>
<evidence type="ECO:0000256" key="8">
    <source>
        <dbReference type="ARBA" id="ARBA00023004"/>
    </source>
</evidence>
<evidence type="ECO:0000256" key="5">
    <source>
        <dbReference type="ARBA" id="ARBA00022714"/>
    </source>
</evidence>
<dbReference type="PANTHER" id="PTHR11908:SF132">
    <property type="entry name" value="ALDEHYDE OXIDASE 1-RELATED"/>
    <property type="match status" value="1"/>
</dbReference>
<keyword evidence="7 13" id="KW-0560">Oxidoreductase</keyword>
<dbReference type="InterPro" id="IPR016208">
    <property type="entry name" value="Ald_Oxase/xanthine_DH-like"/>
</dbReference>
<keyword evidence="5" id="KW-0001">2Fe-2S</keyword>
<dbReference type="SMART" id="SM01008">
    <property type="entry name" value="Ald_Xan_dh_C"/>
    <property type="match status" value="1"/>
</dbReference>
<dbReference type="Gene3D" id="3.90.1170.50">
    <property type="entry name" value="Aldehyde oxidase/xanthine dehydrogenase, a/b hammerhead"/>
    <property type="match status" value="1"/>
</dbReference>
<dbReference type="GO" id="GO:0030151">
    <property type="term" value="F:molybdenum ion binding"/>
    <property type="evidence" value="ECO:0007669"/>
    <property type="project" value="InterPro"/>
</dbReference>
<dbReference type="KEGG" id="vih:AB0763_16080"/>
<evidence type="ECO:0000256" key="7">
    <source>
        <dbReference type="ARBA" id="ARBA00023002"/>
    </source>
</evidence>
<dbReference type="EMBL" id="CP162602">
    <property type="protein sequence ID" value="XDK26560.1"/>
    <property type="molecule type" value="Genomic_DNA"/>
</dbReference>
<name>A0AB39HIX2_9VIBR</name>
<dbReference type="Pfam" id="PF01315">
    <property type="entry name" value="Ald_Xan_dh_C"/>
    <property type="match status" value="1"/>
</dbReference>
<dbReference type="PANTHER" id="PTHR11908">
    <property type="entry name" value="XANTHINE DEHYDROGENASE"/>
    <property type="match status" value="1"/>
</dbReference>
<dbReference type="GO" id="GO:0005506">
    <property type="term" value="F:iron ion binding"/>
    <property type="evidence" value="ECO:0007669"/>
    <property type="project" value="InterPro"/>
</dbReference>
<geneLocation type="plasmid" evidence="13">
    <name>p-HB236076</name>
</geneLocation>
<dbReference type="Pfam" id="PF20256">
    <property type="entry name" value="MoCoBD_2"/>
    <property type="match status" value="1"/>
</dbReference>
<gene>
    <name evidence="13" type="primary">xdhB</name>
    <name evidence="13" type="ORF">AB0763_16080</name>
</gene>
<evidence type="ECO:0000256" key="11">
    <source>
        <dbReference type="ARBA" id="ARBA00053029"/>
    </source>
</evidence>
<dbReference type="FunFam" id="3.30.365.10:FF:000001">
    <property type="entry name" value="Xanthine dehydrogenase oxidase"/>
    <property type="match status" value="1"/>
</dbReference>
<comment type="cofactor">
    <cofactor evidence="10">
        <name>[2Fe-2S] cluster</name>
        <dbReference type="ChEBI" id="CHEBI:190135"/>
    </cofactor>
</comment>
<dbReference type="InterPro" id="IPR000674">
    <property type="entry name" value="Ald_Oxase/Xan_DH_a/b"/>
</dbReference>
<dbReference type="NCBIfam" id="TIGR02965">
    <property type="entry name" value="xanthine_xdhB"/>
    <property type="match status" value="1"/>
</dbReference>
<dbReference type="SUPFAM" id="SSF54665">
    <property type="entry name" value="CO dehydrogenase molybdoprotein N-domain-like"/>
    <property type="match status" value="1"/>
</dbReference>
<dbReference type="EC" id="1.17.1.4" evidence="13"/>
<protein>
    <submittedName>
        <fullName evidence="13">Xanthine dehydrogenase molybdopterin binding subunit</fullName>
        <ecNumber evidence="13">1.17.1.4</ecNumber>
    </submittedName>
</protein>
<evidence type="ECO:0000259" key="12">
    <source>
        <dbReference type="SMART" id="SM01008"/>
    </source>
</evidence>
<organism evidence="13">
    <name type="scientific">Vibrio sp. HB236076</name>
    <dbReference type="NCBI Taxonomy" id="3232307"/>
    <lineage>
        <taxon>Bacteria</taxon>
        <taxon>Pseudomonadati</taxon>
        <taxon>Pseudomonadota</taxon>
        <taxon>Gammaproteobacteria</taxon>
        <taxon>Vibrionales</taxon>
        <taxon>Vibrionaceae</taxon>
        <taxon>Vibrio</taxon>
    </lineage>
</organism>
<proteinExistence type="inferred from homology"/>
<dbReference type="SUPFAM" id="SSF56003">
    <property type="entry name" value="Molybdenum cofactor-binding domain"/>
    <property type="match status" value="1"/>
</dbReference>
<evidence type="ECO:0000256" key="4">
    <source>
        <dbReference type="ARBA" id="ARBA00022505"/>
    </source>
</evidence>
<dbReference type="InterPro" id="IPR037165">
    <property type="entry name" value="AldOxase/xan_DH_Mopterin-bd_sf"/>
</dbReference>
<evidence type="ECO:0000256" key="10">
    <source>
        <dbReference type="ARBA" id="ARBA00034078"/>
    </source>
</evidence>
<dbReference type="Gene3D" id="3.30.365.10">
    <property type="entry name" value="Aldehyde oxidase/xanthine dehydrogenase, molybdopterin binding domain"/>
    <property type="match status" value="4"/>
</dbReference>
<dbReference type="GO" id="GO:0051537">
    <property type="term" value="F:2 iron, 2 sulfur cluster binding"/>
    <property type="evidence" value="ECO:0007669"/>
    <property type="project" value="UniProtKB-KW"/>
</dbReference>
<keyword evidence="6" id="KW-0479">Metal-binding</keyword>
<comment type="cofactor">
    <cofactor evidence="11">
        <name>Mo-molybdopterin cytosine dinucleotide</name>
        <dbReference type="ChEBI" id="CHEBI:71308"/>
    </cofactor>
</comment>
<sequence>MRKLTQINVGQPALSSNVVGKSRQHESASKQVCGDAPFIDDYPTPKGCLHAAVIVSTIAKGTITSLDLSAVSASPGVVKVVDHTAIPGEKDIGPIFKGDPLLVFDNVIKHHGQPIAFVLAKTERQAWQAAQKAQIEYDEESASVDFASSVHLPPLLPVHTMAEQAPSQSPSESNSSETLTLEGDIHVGGQEHFYLETQASLAEVAEDGGIFLRCSTQNPTEIQKLVAEVLAIDFNRVTIDMRRMGGGFGGKESQASHWACFAALGAILTGKAVKIRLPRRIDMTATGKRHPFYNQYQLRTDKDGIIQQADIQIHGLCGHSPDLSDAIVDRAMFHADNAYYLGQSHIQGHRLKTDTVSHTAFRGFGGPQGMVLIEKAMEQLAIKTGQDALDLRLKNLYRPGKTTTPYGMEVDQHDTLKQVMEDLAQSCDYRARRQAIREHNRNQPVVKRGLALTPVKFGISFTAQHLNQAGALMHVYTDGSVQVSHGGTEMGQGLHTKIQQIVAHALGIDFDKVLVTSTRTDKVPNTSPTAASSGTDLNGMAAYNAAMIIKERVIEFAKAHYQSEQVHIEDGLVHCDGQALPWAEVVQKAYLARVSLSTTGFYKTPKIHYNRQTGKGRPFFYFAIGACCSEVSIDTLTGEMKVERVDILHDVGHSLNPAIDIGQIEGGYIQGLGWLTTEELVWHPESGRLLSDSPMNYKIPSIHDYPNQMNIALFDKANPEHSIYRSKAIGEPPFMHAISTWCAIYDAVAAVADHKQPPVLHAPATGEAILMACESLRQPSQEVKRHADATLK</sequence>
<dbReference type="InterPro" id="IPR008274">
    <property type="entry name" value="AldOxase/xan_DH_MoCoBD1"/>
</dbReference>